<protein>
    <submittedName>
        <fullName evidence="1">Uncharacterized protein</fullName>
    </submittedName>
</protein>
<proteinExistence type="predicted"/>
<name>A0A4Q2J0U4_9SPHN</name>
<dbReference type="EMBL" id="SDPT01000001">
    <property type="protein sequence ID" value="RXZ35428.1"/>
    <property type="molecule type" value="Genomic_DNA"/>
</dbReference>
<dbReference type="Proteomes" id="UP000292347">
    <property type="component" value="Unassembled WGS sequence"/>
</dbReference>
<keyword evidence="2" id="KW-1185">Reference proteome</keyword>
<reference evidence="1 2" key="1">
    <citation type="submission" date="2019-01" db="EMBL/GenBank/DDBJ databases">
        <title>Sphingomonas mucosissima sp. nov. and Sphingomonas desiccabilis sp. nov., from biological soil crusts in the Colorado Plateau, USA.</title>
        <authorList>
            <person name="Zhu D."/>
        </authorList>
    </citation>
    <scope>NUCLEOTIDE SEQUENCE [LARGE SCALE GENOMIC DNA]</scope>
    <source>
        <strain evidence="1 2">CP1D</strain>
    </source>
</reference>
<organism evidence="1 2">
    <name type="scientific">Sphingomonas desiccabilis</name>
    <dbReference type="NCBI Taxonomy" id="429134"/>
    <lineage>
        <taxon>Bacteria</taxon>
        <taxon>Pseudomonadati</taxon>
        <taxon>Pseudomonadota</taxon>
        <taxon>Alphaproteobacteria</taxon>
        <taxon>Sphingomonadales</taxon>
        <taxon>Sphingomonadaceae</taxon>
        <taxon>Sphingomonas</taxon>
    </lineage>
</organism>
<gene>
    <name evidence="1" type="ORF">EO081_07375</name>
</gene>
<evidence type="ECO:0000313" key="2">
    <source>
        <dbReference type="Proteomes" id="UP000292347"/>
    </source>
</evidence>
<dbReference type="RefSeq" id="WP_129341197.1">
    <property type="nucleotide sequence ID" value="NZ_JACIDD010000001.1"/>
</dbReference>
<sequence length="74" mass="8220">MTDFAALDAAFQRLESFRKRYADNNTVIDASSGLTVTDIDILLRRLHQTRNISTVPMFSAAEVQAFLASRRGSA</sequence>
<dbReference type="AlphaFoldDB" id="A0A4Q2J0U4"/>
<evidence type="ECO:0000313" key="1">
    <source>
        <dbReference type="EMBL" id="RXZ35428.1"/>
    </source>
</evidence>
<comment type="caution">
    <text evidence="1">The sequence shown here is derived from an EMBL/GenBank/DDBJ whole genome shotgun (WGS) entry which is preliminary data.</text>
</comment>
<accession>A0A4Q2J0U4</accession>